<dbReference type="EMBL" id="BRXU01000021">
    <property type="protein sequence ID" value="GLC58069.1"/>
    <property type="molecule type" value="Genomic_DNA"/>
</dbReference>
<feature type="compositionally biased region" description="Polar residues" evidence="1">
    <location>
        <begin position="84"/>
        <end position="108"/>
    </location>
</feature>
<reference evidence="2 3" key="1">
    <citation type="journal article" date="2023" name="Commun. Biol.">
        <title>Reorganization of the ancestral sex-determining regions during the evolution of trioecy in Pleodorina starrii.</title>
        <authorList>
            <person name="Takahashi K."/>
            <person name="Suzuki S."/>
            <person name="Kawai-Toyooka H."/>
            <person name="Yamamoto K."/>
            <person name="Hamaji T."/>
            <person name="Ootsuki R."/>
            <person name="Yamaguchi H."/>
            <person name="Kawachi M."/>
            <person name="Higashiyama T."/>
            <person name="Nozaki H."/>
        </authorList>
    </citation>
    <scope>NUCLEOTIDE SEQUENCE [LARGE SCALE GENOMIC DNA]</scope>
    <source>
        <strain evidence="2 3">NIES-4479</strain>
    </source>
</reference>
<proteinExistence type="predicted"/>
<gene>
    <name evidence="2" type="primary">PLESTB001986</name>
    <name evidence="2" type="ORF">PLESTB_001315000</name>
</gene>
<feature type="compositionally biased region" description="Low complexity" evidence="1">
    <location>
        <begin position="56"/>
        <end position="77"/>
    </location>
</feature>
<protein>
    <submittedName>
        <fullName evidence="2">Uncharacterized protein</fullName>
    </submittedName>
</protein>
<feature type="region of interest" description="Disordered" evidence="1">
    <location>
        <begin position="56"/>
        <end position="127"/>
    </location>
</feature>
<sequence length="127" mass="13104">MTVERSETFSVTSSDTVSLSFGVAASTSLTQGLTQGKETGKTVQVGLTKSATTGQVQGVSFSSSSQEGVEVAEGVTVTKEDTTSMDLTEGLSTASHWSDSQSSGSTRSFARFTSARSPPARHAITSL</sequence>
<accession>A0A9W6BTE9</accession>
<evidence type="ECO:0000313" key="3">
    <source>
        <dbReference type="Proteomes" id="UP001165080"/>
    </source>
</evidence>
<name>A0A9W6BTE9_9CHLO</name>
<keyword evidence="3" id="KW-1185">Reference proteome</keyword>
<dbReference type="Proteomes" id="UP001165080">
    <property type="component" value="Unassembled WGS sequence"/>
</dbReference>
<comment type="caution">
    <text evidence="2">The sequence shown here is derived from an EMBL/GenBank/DDBJ whole genome shotgun (WGS) entry which is preliminary data.</text>
</comment>
<evidence type="ECO:0000313" key="2">
    <source>
        <dbReference type="EMBL" id="GLC58069.1"/>
    </source>
</evidence>
<dbReference type="AlphaFoldDB" id="A0A9W6BTE9"/>
<evidence type="ECO:0000256" key="1">
    <source>
        <dbReference type="SAM" id="MobiDB-lite"/>
    </source>
</evidence>
<organism evidence="2 3">
    <name type="scientific">Pleodorina starrii</name>
    <dbReference type="NCBI Taxonomy" id="330485"/>
    <lineage>
        <taxon>Eukaryota</taxon>
        <taxon>Viridiplantae</taxon>
        <taxon>Chlorophyta</taxon>
        <taxon>core chlorophytes</taxon>
        <taxon>Chlorophyceae</taxon>
        <taxon>CS clade</taxon>
        <taxon>Chlamydomonadales</taxon>
        <taxon>Volvocaceae</taxon>
        <taxon>Pleodorina</taxon>
    </lineage>
</organism>